<dbReference type="Proteomes" id="UP000821845">
    <property type="component" value="Chromosome 7"/>
</dbReference>
<evidence type="ECO:0000313" key="1">
    <source>
        <dbReference type="EMBL" id="KAH6925187.1"/>
    </source>
</evidence>
<accession>A0ACB7RQF8</accession>
<comment type="caution">
    <text evidence="1">The sequence shown here is derived from an EMBL/GenBank/DDBJ whole genome shotgun (WGS) entry which is preliminary data.</text>
</comment>
<dbReference type="EMBL" id="CM023487">
    <property type="protein sequence ID" value="KAH6925187.1"/>
    <property type="molecule type" value="Genomic_DNA"/>
</dbReference>
<name>A0ACB7RQF8_HYAAI</name>
<organism evidence="1 2">
    <name type="scientific">Hyalomma asiaticum</name>
    <name type="common">Tick</name>
    <dbReference type="NCBI Taxonomy" id="266040"/>
    <lineage>
        <taxon>Eukaryota</taxon>
        <taxon>Metazoa</taxon>
        <taxon>Ecdysozoa</taxon>
        <taxon>Arthropoda</taxon>
        <taxon>Chelicerata</taxon>
        <taxon>Arachnida</taxon>
        <taxon>Acari</taxon>
        <taxon>Parasitiformes</taxon>
        <taxon>Ixodida</taxon>
        <taxon>Ixodoidea</taxon>
        <taxon>Ixodidae</taxon>
        <taxon>Hyalomminae</taxon>
        <taxon>Hyalomma</taxon>
    </lineage>
</organism>
<protein>
    <submittedName>
        <fullName evidence="1">Uncharacterized protein</fullName>
    </submittedName>
</protein>
<evidence type="ECO:0000313" key="2">
    <source>
        <dbReference type="Proteomes" id="UP000821845"/>
    </source>
</evidence>
<reference evidence="1" key="1">
    <citation type="submission" date="2020-05" db="EMBL/GenBank/DDBJ databases">
        <title>Large-scale comparative analyses of tick genomes elucidate their genetic diversity and vector capacities.</title>
        <authorList>
            <person name="Jia N."/>
            <person name="Wang J."/>
            <person name="Shi W."/>
            <person name="Du L."/>
            <person name="Sun Y."/>
            <person name="Zhan W."/>
            <person name="Jiang J."/>
            <person name="Wang Q."/>
            <person name="Zhang B."/>
            <person name="Ji P."/>
            <person name="Sakyi L.B."/>
            <person name="Cui X."/>
            <person name="Yuan T."/>
            <person name="Jiang B."/>
            <person name="Yang W."/>
            <person name="Lam T.T.-Y."/>
            <person name="Chang Q."/>
            <person name="Ding S."/>
            <person name="Wang X."/>
            <person name="Zhu J."/>
            <person name="Ruan X."/>
            <person name="Zhao L."/>
            <person name="Wei J."/>
            <person name="Que T."/>
            <person name="Du C."/>
            <person name="Cheng J."/>
            <person name="Dai P."/>
            <person name="Han X."/>
            <person name="Huang E."/>
            <person name="Gao Y."/>
            <person name="Liu J."/>
            <person name="Shao H."/>
            <person name="Ye R."/>
            <person name="Li L."/>
            <person name="Wei W."/>
            <person name="Wang X."/>
            <person name="Wang C."/>
            <person name="Yang T."/>
            <person name="Huo Q."/>
            <person name="Li W."/>
            <person name="Guo W."/>
            <person name="Chen H."/>
            <person name="Zhou L."/>
            <person name="Ni X."/>
            <person name="Tian J."/>
            <person name="Zhou Y."/>
            <person name="Sheng Y."/>
            <person name="Liu T."/>
            <person name="Pan Y."/>
            <person name="Xia L."/>
            <person name="Li J."/>
            <person name="Zhao F."/>
            <person name="Cao W."/>
        </authorList>
    </citation>
    <scope>NUCLEOTIDE SEQUENCE</scope>
    <source>
        <strain evidence="1">Hyas-2018</strain>
    </source>
</reference>
<sequence length="134" mass="15193">MHKATTYDEYMSALERVVEQHAVPERQSALAIKAWERRQEGNRKHRTMVPSPATEACAATRQRVADCHHYCISPKSQASTRRLISSSLCFRLHHTTSGIVENDRLPGLTFADDIVLMAESTQEMQALLDICRVK</sequence>
<keyword evidence="2" id="KW-1185">Reference proteome</keyword>
<proteinExistence type="predicted"/>
<gene>
    <name evidence="1" type="ORF">HPB50_001546</name>
</gene>